<evidence type="ECO:0000256" key="1">
    <source>
        <dbReference type="ARBA" id="ARBA00004123"/>
    </source>
</evidence>
<evidence type="ECO:0000256" key="7">
    <source>
        <dbReference type="ARBA" id="ARBA00022853"/>
    </source>
</evidence>
<evidence type="ECO:0000256" key="9">
    <source>
        <dbReference type="ARBA" id="ARBA00029821"/>
    </source>
</evidence>
<keyword evidence="15" id="KW-1185">Reference proteome</keyword>
<dbReference type="PROSITE" id="PS51569">
    <property type="entry name" value="DOT1"/>
    <property type="match status" value="1"/>
</dbReference>
<evidence type="ECO:0000313" key="15">
    <source>
        <dbReference type="Proteomes" id="UP001437256"/>
    </source>
</evidence>
<comment type="miscellaneous">
    <text evidence="11">In contrast to other lysine histone methyltransferases, it does not contain a SET domain, suggesting the existence of another mechanism for methylation of lysine residues of histones.</text>
</comment>
<sequence length="413" mass="46430">MTRFPCCLVLNRALYILLQPKDKDHYSPILDFEKSLYTIIEHYLTPAQQALFGTIPNDYLIDVSSPPPSPSPSPPRSRASGSSHKSSPSLSSLTSLSDEEDAPRPQTNHLRTLQRAIHRQDGPLFIKTVEQINTLLRSLKYPKLPDDPFAEPARNSLKAHIETWTGKGLPHEVLMRILEENYQRCVGPNVQSLRRYEAFTSAVYGELTPSLVHEIVSLTKLTEESLFLDLGSGVGNVVVQASLQTGCRSFGVELMDAPARVASEMVEQFQLRCRMWGVRCGEMEVEQANMLKSDRVNDLIKQADVVLVDNKVFEESLNEALKPKFLDLKEGAIVVSLAPFAPVNARVTERNLDDITSAIFEVTERPYYPGAVSWGNGGGHYYIHRVDRDGYAEVRKRFESSRASSRRANQSRW</sequence>
<evidence type="ECO:0000259" key="13">
    <source>
        <dbReference type="PROSITE" id="PS51569"/>
    </source>
</evidence>
<dbReference type="GO" id="GO:0032259">
    <property type="term" value="P:methylation"/>
    <property type="evidence" value="ECO:0007669"/>
    <property type="project" value="UniProtKB-KW"/>
</dbReference>
<protein>
    <recommendedName>
        <fullName evidence="3 11">Histone-lysine N-methyltransferase, H3 lysine-79 specific</fullName>
        <ecNumber evidence="2 11">2.1.1.360</ecNumber>
    </recommendedName>
    <alternativeName>
        <fullName evidence="9 11">Histone H3-K79 methyltransferase</fullName>
    </alternativeName>
</protein>
<evidence type="ECO:0000256" key="4">
    <source>
        <dbReference type="ARBA" id="ARBA00022603"/>
    </source>
</evidence>
<feature type="region of interest" description="Disordered" evidence="12">
    <location>
        <begin position="62"/>
        <end position="106"/>
    </location>
</feature>
<comment type="activity regulation">
    <text evidence="11">Ubiquitination of histone H2B to form H2BK123ub1 is required for efficient DOT1 methyltransferase activity on histone H3.</text>
</comment>
<comment type="caution">
    <text evidence="14">The sequence shown here is derived from an EMBL/GenBank/DDBJ whole genome shotgun (WGS) entry which is preliminary data.</text>
</comment>
<comment type="similarity">
    <text evidence="11">Belongs to the class I-like SAM-binding methyltransferase superfamily. DOT1 family.</text>
</comment>
<dbReference type="EMBL" id="JBBXMP010000044">
    <property type="protein sequence ID" value="KAL0065708.1"/>
    <property type="molecule type" value="Genomic_DNA"/>
</dbReference>
<evidence type="ECO:0000256" key="8">
    <source>
        <dbReference type="ARBA" id="ARBA00023242"/>
    </source>
</evidence>
<dbReference type="PANTHER" id="PTHR21451:SF0">
    <property type="entry name" value="HISTONE-LYSINE N-METHYLTRANSFERASE, H3 LYSINE-79 SPECIFIC"/>
    <property type="match status" value="1"/>
</dbReference>
<evidence type="ECO:0000256" key="11">
    <source>
        <dbReference type="RuleBase" id="RU271113"/>
    </source>
</evidence>
<dbReference type="InterPro" id="IPR029063">
    <property type="entry name" value="SAM-dependent_MTases_sf"/>
</dbReference>
<organism evidence="14 15">
    <name type="scientific">Marasmius tenuissimus</name>
    <dbReference type="NCBI Taxonomy" id="585030"/>
    <lineage>
        <taxon>Eukaryota</taxon>
        <taxon>Fungi</taxon>
        <taxon>Dikarya</taxon>
        <taxon>Basidiomycota</taxon>
        <taxon>Agaricomycotina</taxon>
        <taxon>Agaricomycetes</taxon>
        <taxon>Agaricomycetidae</taxon>
        <taxon>Agaricales</taxon>
        <taxon>Marasmiineae</taxon>
        <taxon>Marasmiaceae</taxon>
        <taxon>Marasmius</taxon>
    </lineage>
</organism>
<reference evidence="14 15" key="1">
    <citation type="submission" date="2024-05" db="EMBL/GenBank/DDBJ databases">
        <title>A draft genome resource for the thread blight pathogen Marasmius tenuissimus strain MS-2.</title>
        <authorList>
            <person name="Yulfo-Soto G.E."/>
            <person name="Baruah I.K."/>
            <person name="Amoako-Attah I."/>
            <person name="Bukari Y."/>
            <person name="Meinhardt L.W."/>
            <person name="Bailey B.A."/>
            <person name="Cohen S.P."/>
        </authorList>
    </citation>
    <scope>NUCLEOTIDE SEQUENCE [LARGE SCALE GENOMIC DNA]</scope>
    <source>
        <strain evidence="14 15">MS-2</strain>
    </source>
</reference>
<evidence type="ECO:0000256" key="10">
    <source>
        <dbReference type="ARBA" id="ARBA00047770"/>
    </source>
</evidence>
<comment type="subcellular location">
    <subcellularLocation>
        <location evidence="1 11">Nucleus</location>
    </subcellularLocation>
</comment>
<evidence type="ECO:0000313" key="14">
    <source>
        <dbReference type="EMBL" id="KAL0065708.1"/>
    </source>
</evidence>
<proteinExistence type="inferred from homology"/>
<evidence type="ECO:0000256" key="3">
    <source>
        <dbReference type="ARBA" id="ARBA00020987"/>
    </source>
</evidence>
<dbReference type="PANTHER" id="PTHR21451">
    <property type="entry name" value="HISTONE H3 METHYLTRANSFERASE"/>
    <property type="match status" value="1"/>
</dbReference>
<dbReference type="Gene3D" id="3.40.50.150">
    <property type="entry name" value="Vaccinia Virus protein VP39"/>
    <property type="match status" value="1"/>
</dbReference>
<keyword evidence="8 11" id="KW-0539">Nucleus</keyword>
<dbReference type="InterPro" id="IPR030445">
    <property type="entry name" value="H3-K79_meTrfase"/>
</dbReference>
<keyword evidence="6 11" id="KW-0949">S-adenosyl-L-methionine</keyword>
<dbReference type="GO" id="GO:0140999">
    <property type="term" value="F:histone H3K4 trimethyltransferase activity"/>
    <property type="evidence" value="ECO:0007669"/>
    <property type="project" value="UniProtKB-EC"/>
</dbReference>
<dbReference type="SUPFAM" id="SSF53335">
    <property type="entry name" value="S-adenosyl-L-methionine-dependent methyltransferases"/>
    <property type="match status" value="1"/>
</dbReference>
<accession>A0ABR2ZWC9</accession>
<feature type="domain" description="DOT1" evidence="13">
    <location>
        <begin position="67"/>
        <end position="399"/>
    </location>
</feature>
<evidence type="ECO:0000256" key="5">
    <source>
        <dbReference type="ARBA" id="ARBA00022679"/>
    </source>
</evidence>
<keyword evidence="4 11" id="KW-0489">Methyltransferase</keyword>
<keyword evidence="5 11" id="KW-0808">Transferase</keyword>
<name>A0ABR2ZWC9_9AGAR</name>
<dbReference type="InterPro" id="IPR025789">
    <property type="entry name" value="DOT1_dom"/>
</dbReference>
<dbReference type="EC" id="2.1.1.360" evidence="2 11"/>
<dbReference type="Proteomes" id="UP001437256">
    <property type="component" value="Unassembled WGS sequence"/>
</dbReference>
<comment type="function">
    <text evidence="11">Histone methyltransferase that specifically trimethylates histone H3 to form H3K79me3. This methylation is required for telomere silencing and for the pachytene checkpoint during the meiotic cell cycle by allowing the recruitment of RAD9 to double strand breaks. Nucleosomes are preferred as substrate compared to free histone.</text>
</comment>
<comment type="catalytic activity">
    <reaction evidence="10 11">
        <text>L-lysyl(79)-[histone H3] + 3 S-adenosyl-L-methionine = N(6),N(6),N(6)-trimethyl-L-lysyl(79)-[histone H3] + 3 S-adenosyl-L-homocysteine + 3 H(+)</text>
        <dbReference type="Rhea" id="RHEA:60328"/>
        <dbReference type="Rhea" id="RHEA-COMP:15549"/>
        <dbReference type="Rhea" id="RHEA-COMP:15552"/>
        <dbReference type="ChEBI" id="CHEBI:15378"/>
        <dbReference type="ChEBI" id="CHEBI:29969"/>
        <dbReference type="ChEBI" id="CHEBI:57856"/>
        <dbReference type="ChEBI" id="CHEBI:59789"/>
        <dbReference type="ChEBI" id="CHEBI:61961"/>
        <dbReference type="EC" id="2.1.1.360"/>
    </reaction>
</comment>
<feature type="compositionally biased region" description="Pro residues" evidence="12">
    <location>
        <begin position="65"/>
        <end position="75"/>
    </location>
</feature>
<evidence type="ECO:0000256" key="6">
    <source>
        <dbReference type="ARBA" id="ARBA00022691"/>
    </source>
</evidence>
<feature type="compositionally biased region" description="Low complexity" evidence="12">
    <location>
        <begin position="76"/>
        <end position="96"/>
    </location>
</feature>
<dbReference type="Pfam" id="PF08123">
    <property type="entry name" value="DOT1"/>
    <property type="match status" value="1"/>
</dbReference>
<evidence type="ECO:0000256" key="2">
    <source>
        <dbReference type="ARBA" id="ARBA00012190"/>
    </source>
</evidence>
<evidence type="ECO:0000256" key="12">
    <source>
        <dbReference type="SAM" id="MobiDB-lite"/>
    </source>
</evidence>
<gene>
    <name evidence="14" type="primary">DOT1_2</name>
    <name evidence="14" type="ORF">AAF712_007349</name>
</gene>
<keyword evidence="7 11" id="KW-0156">Chromatin regulator</keyword>